<dbReference type="PANTHER" id="PTHR31310:SF7">
    <property type="entry name" value="PA-PHOSPHATASE RELATED-FAMILY PROTEIN DDB_G0268928"/>
    <property type="match status" value="1"/>
</dbReference>
<sequence length="323" mass="35230">MRCATLASCTHIGPERHWDSPLVISNAFQRARSPDLPGPKPAGMPVRLLLVVVFFAVAFTIDVLSGRQYSQLLGGAAIFGSILTLFPAIRPSVIAASVYALTWTAFNVVRAFADDARLAIGDPSSVSDFEGSLFGGTLPTMVLQRRAFDPEQIQPHDIALALVHASFFVVPFLIAAIAWRRHRPLFNRYLLATAICFALSLVAFFALPTAPPWMSDPGDVTRITHHILRGSGETTADVAVSSAAFWFEPNDLAALPSVHVAMAVLVFLVVGRMARRWGRLVGACYALTMSVSVVYLGEHFLLDVISGWFVALVAWSLSRPKRW</sequence>
<dbReference type="AlphaFoldDB" id="A0A6J4U966"/>
<dbReference type="GO" id="GO:0016020">
    <property type="term" value="C:membrane"/>
    <property type="evidence" value="ECO:0007669"/>
    <property type="project" value="UniProtKB-SubCell"/>
</dbReference>
<feature type="transmembrane region" description="Helical" evidence="5">
    <location>
        <begin position="300"/>
        <end position="317"/>
    </location>
</feature>
<protein>
    <recommendedName>
        <fullName evidence="6">Inositolphosphotransferase Aur1/Ipt1 domain-containing protein</fullName>
    </recommendedName>
</protein>
<dbReference type="InterPro" id="IPR036938">
    <property type="entry name" value="PAP2/HPO_sf"/>
</dbReference>
<accession>A0A6J4U966</accession>
<dbReference type="SUPFAM" id="SSF48317">
    <property type="entry name" value="Acid phosphatase/Vanadium-dependent haloperoxidase"/>
    <property type="match status" value="1"/>
</dbReference>
<gene>
    <name evidence="7" type="ORF">AVDCRST_MAG43-386</name>
</gene>
<feature type="transmembrane region" description="Helical" evidence="5">
    <location>
        <begin position="158"/>
        <end position="177"/>
    </location>
</feature>
<feature type="transmembrane region" description="Helical" evidence="5">
    <location>
        <begin position="189"/>
        <end position="207"/>
    </location>
</feature>
<keyword evidence="3 5" id="KW-1133">Transmembrane helix</keyword>
<keyword evidence="4 5" id="KW-0472">Membrane</keyword>
<dbReference type="InterPro" id="IPR052185">
    <property type="entry name" value="IPC_Synthase-Related"/>
</dbReference>
<dbReference type="CDD" id="cd03386">
    <property type="entry name" value="PAP2_Aur1_like"/>
    <property type="match status" value="1"/>
</dbReference>
<evidence type="ECO:0000256" key="4">
    <source>
        <dbReference type="ARBA" id="ARBA00023136"/>
    </source>
</evidence>
<name>A0A6J4U966_9BACT</name>
<feature type="transmembrane region" description="Helical" evidence="5">
    <location>
        <begin position="46"/>
        <end position="65"/>
    </location>
</feature>
<dbReference type="PANTHER" id="PTHR31310">
    <property type="match status" value="1"/>
</dbReference>
<evidence type="ECO:0000259" key="6">
    <source>
        <dbReference type="Pfam" id="PF14378"/>
    </source>
</evidence>
<feature type="transmembrane region" description="Helical" evidence="5">
    <location>
        <begin position="252"/>
        <end position="270"/>
    </location>
</feature>
<feature type="transmembrane region" description="Helical" evidence="5">
    <location>
        <begin position="72"/>
        <end position="89"/>
    </location>
</feature>
<dbReference type="Gene3D" id="1.20.144.10">
    <property type="entry name" value="Phosphatidic acid phosphatase type 2/haloperoxidase"/>
    <property type="match status" value="1"/>
</dbReference>
<dbReference type="InterPro" id="IPR026841">
    <property type="entry name" value="Aur1/Ipt1"/>
</dbReference>
<feature type="domain" description="Inositolphosphotransferase Aur1/Ipt1" evidence="6">
    <location>
        <begin position="159"/>
        <end position="316"/>
    </location>
</feature>
<organism evidence="7">
    <name type="scientific">uncultured Thermomicrobiales bacterium</name>
    <dbReference type="NCBI Taxonomy" id="1645740"/>
    <lineage>
        <taxon>Bacteria</taxon>
        <taxon>Pseudomonadati</taxon>
        <taxon>Thermomicrobiota</taxon>
        <taxon>Thermomicrobia</taxon>
        <taxon>Thermomicrobiales</taxon>
        <taxon>environmental samples</taxon>
    </lineage>
</organism>
<evidence type="ECO:0000256" key="3">
    <source>
        <dbReference type="ARBA" id="ARBA00022989"/>
    </source>
</evidence>
<dbReference type="Pfam" id="PF14378">
    <property type="entry name" value="PAP2_3"/>
    <property type="match status" value="1"/>
</dbReference>
<dbReference type="EMBL" id="CADCWI010000019">
    <property type="protein sequence ID" value="CAA9543735.1"/>
    <property type="molecule type" value="Genomic_DNA"/>
</dbReference>
<feature type="transmembrane region" description="Helical" evidence="5">
    <location>
        <begin position="277"/>
        <end position="294"/>
    </location>
</feature>
<proteinExistence type="predicted"/>
<evidence type="ECO:0000256" key="5">
    <source>
        <dbReference type="SAM" id="Phobius"/>
    </source>
</evidence>
<comment type="subcellular location">
    <subcellularLocation>
        <location evidence="1">Membrane</location>
        <topology evidence="1">Multi-pass membrane protein</topology>
    </subcellularLocation>
</comment>
<evidence type="ECO:0000256" key="1">
    <source>
        <dbReference type="ARBA" id="ARBA00004141"/>
    </source>
</evidence>
<reference evidence="7" key="1">
    <citation type="submission" date="2020-02" db="EMBL/GenBank/DDBJ databases">
        <authorList>
            <person name="Meier V. D."/>
        </authorList>
    </citation>
    <scope>NUCLEOTIDE SEQUENCE</scope>
    <source>
        <strain evidence="7">AVDCRST_MAG43</strain>
    </source>
</reference>
<evidence type="ECO:0000313" key="7">
    <source>
        <dbReference type="EMBL" id="CAA9543735.1"/>
    </source>
</evidence>
<keyword evidence="2 5" id="KW-0812">Transmembrane</keyword>
<evidence type="ECO:0000256" key="2">
    <source>
        <dbReference type="ARBA" id="ARBA00022692"/>
    </source>
</evidence>